<gene>
    <name evidence="1" type="ORF">FHS03_000181</name>
</gene>
<evidence type="ECO:0000313" key="2">
    <source>
        <dbReference type="Proteomes" id="UP000541535"/>
    </source>
</evidence>
<name>A0A7W5B5V6_9BURK</name>
<evidence type="ECO:0000313" key="1">
    <source>
        <dbReference type="EMBL" id="MBB3117162.1"/>
    </source>
</evidence>
<dbReference type="EMBL" id="JACHXD010000001">
    <property type="protein sequence ID" value="MBB3117162.1"/>
    <property type="molecule type" value="Genomic_DNA"/>
</dbReference>
<sequence length="160" mass="17176">MPDWTLMPASERDIEEVKARCRRIVKRRAAVSAGIAAVPLPGVDLAADLGLFAAVIDDINREFGLTPAQIERLQPRFRLVAYEAALSVGGMLIGKLITKELVLQLLRRSGAKLVAKQATRIVPIAGQIASAAIGFIAFRQIGNQHIDACAKVAAELLAAR</sequence>
<organism evidence="1 2">
    <name type="scientific">Pseudoduganella violacea</name>
    <dbReference type="NCBI Taxonomy" id="1715466"/>
    <lineage>
        <taxon>Bacteria</taxon>
        <taxon>Pseudomonadati</taxon>
        <taxon>Pseudomonadota</taxon>
        <taxon>Betaproteobacteria</taxon>
        <taxon>Burkholderiales</taxon>
        <taxon>Oxalobacteraceae</taxon>
        <taxon>Telluria group</taxon>
        <taxon>Pseudoduganella</taxon>
    </lineage>
</organism>
<accession>A0A7W5B5V6</accession>
<keyword evidence="2" id="KW-1185">Reference proteome</keyword>
<comment type="caution">
    <text evidence="1">The sequence shown here is derived from an EMBL/GenBank/DDBJ whole genome shotgun (WGS) entry which is preliminary data.</text>
</comment>
<dbReference type="AlphaFoldDB" id="A0A7W5B5V6"/>
<reference evidence="1 2" key="1">
    <citation type="submission" date="2020-08" db="EMBL/GenBank/DDBJ databases">
        <title>Genomic Encyclopedia of Type Strains, Phase III (KMG-III): the genomes of soil and plant-associated and newly described type strains.</title>
        <authorList>
            <person name="Whitman W."/>
        </authorList>
    </citation>
    <scope>NUCLEOTIDE SEQUENCE [LARGE SCALE GENOMIC DNA]</scope>
    <source>
        <strain evidence="1 2">CECT 8897</strain>
    </source>
</reference>
<dbReference type="RefSeq" id="WP_229426007.1">
    <property type="nucleotide sequence ID" value="NZ_JACHXD010000001.1"/>
</dbReference>
<proteinExistence type="predicted"/>
<protein>
    <submittedName>
        <fullName evidence="1">Uncharacterized protein (DUF697 family)</fullName>
    </submittedName>
</protein>
<dbReference type="Proteomes" id="UP000541535">
    <property type="component" value="Unassembled WGS sequence"/>
</dbReference>